<keyword evidence="1" id="KW-0732">Signal</keyword>
<evidence type="ECO:0000313" key="3">
    <source>
        <dbReference type="EMBL" id="MBP1850966.1"/>
    </source>
</evidence>
<evidence type="ECO:0000259" key="2">
    <source>
        <dbReference type="Pfam" id="PF09832"/>
    </source>
</evidence>
<dbReference type="InterPro" id="IPR018637">
    <property type="entry name" value="DUF2059"/>
</dbReference>
<accession>A0ABS4DZ51</accession>
<feature type="domain" description="DUF2059" evidence="2">
    <location>
        <begin position="95"/>
        <end position="152"/>
    </location>
</feature>
<comment type="caution">
    <text evidence="3">The sequence shown here is derived from an EMBL/GenBank/DDBJ whole genome shotgun (WGS) entry which is preliminary data.</text>
</comment>
<dbReference type="Proteomes" id="UP000759443">
    <property type="component" value="Unassembled WGS sequence"/>
</dbReference>
<feature type="chain" id="PRO_5045245568" description="DUF2059 domain-containing protein" evidence="1">
    <location>
        <begin position="29"/>
        <end position="179"/>
    </location>
</feature>
<gene>
    <name evidence="3" type="ORF">J2Z17_002409</name>
</gene>
<feature type="signal peptide" evidence="1">
    <location>
        <begin position="1"/>
        <end position="28"/>
    </location>
</feature>
<dbReference type="Pfam" id="PF09832">
    <property type="entry name" value="DUF2059"/>
    <property type="match status" value="1"/>
</dbReference>
<sequence>MVRKTSFGRAASAALVIGSVLLGVSAKAQDASDEQIQAARAAISALGLTNQFDNILPGLADRQKRELILTYPNLEEEISASVDKNALALAPRRADLEQEAASVYAKSFTAEELKQIADFYNSDTGKKFIKDGPVALREMAKAADIWASGIARDLNKQTNEDMLKLVGKEGASTAEAPKP</sequence>
<dbReference type="EMBL" id="JAGGJU010000006">
    <property type="protein sequence ID" value="MBP1850966.1"/>
    <property type="molecule type" value="Genomic_DNA"/>
</dbReference>
<organism evidence="3 4">
    <name type="scientific">Rhizobium halophytocola</name>
    <dbReference type="NCBI Taxonomy" id="735519"/>
    <lineage>
        <taxon>Bacteria</taxon>
        <taxon>Pseudomonadati</taxon>
        <taxon>Pseudomonadota</taxon>
        <taxon>Alphaproteobacteria</taxon>
        <taxon>Hyphomicrobiales</taxon>
        <taxon>Rhizobiaceae</taxon>
        <taxon>Rhizobium/Agrobacterium group</taxon>
        <taxon>Rhizobium</taxon>
    </lineage>
</organism>
<protein>
    <recommendedName>
        <fullName evidence="2">DUF2059 domain-containing protein</fullName>
    </recommendedName>
</protein>
<evidence type="ECO:0000256" key="1">
    <source>
        <dbReference type="SAM" id="SignalP"/>
    </source>
</evidence>
<evidence type="ECO:0000313" key="4">
    <source>
        <dbReference type="Proteomes" id="UP000759443"/>
    </source>
</evidence>
<name>A0ABS4DZ51_9HYPH</name>
<proteinExistence type="predicted"/>
<keyword evidence="4" id="KW-1185">Reference proteome</keyword>
<reference evidence="3 4" key="1">
    <citation type="submission" date="2021-03" db="EMBL/GenBank/DDBJ databases">
        <title>Genomic Encyclopedia of Type Strains, Phase IV (KMG-IV): sequencing the most valuable type-strain genomes for metagenomic binning, comparative biology and taxonomic classification.</title>
        <authorList>
            <person name="Goeker M."/>
        </authorList>
    </citation>
    <scope>NUCLEOTIDE SEQUENCE [LARGE SCALE GENOMIC DNA]</scope>
    <source>
        <strain evidence="3 4">DSM 21600</strain>
    </source>
</reference>
<dbReference type="RefSeq" id="WP_209945246.1">
    <property type="nucleotide sequence ID" value="NZ_JAGGJU010000006.1"/>
</dbReference>